<proteinExistence type="predicted"/>
<reference evidence="2 3" key="1">
    <citation type="journal article" date="2018" name="Front. Plant Sci.">
        <title>Red Clover (Trifolium pratense) and Zigzag Clover (T. medium) - A Picture of Genomic Similarities and Differences.</title>
        <authorList>
            <person name="Dluhosova J."/>
            <person name="Istvanek J."/>
            <person name="Nedelnik J."/>
            <person name="Repkova J."/>
        </authorList>
    </citation>
    <scope>NUCLEOTIDE SEQUENCE [LARGE SCALE GENOMIC DNA]</scope>
    <source>
        <strain evidence="3">cv. 10/8</strain>
        <tissue evidence="2">Leaf</tissue>
    </source>
</reference>
<organism evidence="2 3">
    <name type="scientific">Trifolium medium</name>
    <dbReference type="NCBI Taxonomy" id="97028"/>
    <lineage>
        <taxon>Eukaryota</taxon>
        <taxon>Viridiplantae</taxon>
        <taxon>Streptophyta</taxon>
        <taxon>Embryophyta</taxon>
        <taxon>Tracheophyta</taxon>
        <taxon>Spermatophyta</taxon>
        <taxon>Magnoliopsida</taxon>
        <taxon>eudicotyledons</taxon>
        <taxon>Gunneridae</taxon>
        <taxon>Pentapetalae</taxon>
        <taxon>rosids</taxon>
        <taxon>fabids</taxon>
        <taxon>Fabales</taxon>
        <taxon>Fabaceae</taxon>
        <taxon>Papilionoideae</taxon>
        <taxon>50 kb inversion clade</taxon>
        <taxon>NPAAA clade</taxon>
        <taxon>Hologalegina</taxon>
        <taxon>IRL clade</taxon>
        <taxon>Trifolieae</taxon>
        <taxon>Trifolium</taxon>
    </lineage>
</organism>
<keyword evidence="3" id="KW-1185">Reference proteome</keyword>
<feature type="region of interest" description="Disordered" evidence="1">
    <location>
        <begin position="102"/>
        <end position="148"/>
    </location>
</feature>
<evidence type="ECO:0000313" key="3">
    <source>
        <dbReference type="Proteomes" id="UP000265520"/>
    </source>
</evidence>
<dbReference type="AlphaFoldDB" id="A0A392MNM9"/>
<gene>
    <name evidence="2" type="ORF">A2U01_0009990</name>
</gene>
<dbReference type="EMBL" id="LXQA010015458">
    <property type="protein sequence ID" value="MCH89097.1"/>
    <property type="molecule type" value="Genomic_DNA"/>
</dbReference>
<sequence>GGESLCEKAASYFVGKCSNVKAEQGGSKAKDTNTATEEVINNTASNGGVECSSPEKFQRLNSIGTPLDVPFVTTNEATFNTGVEFASPDQFMADAVTKTTPLVIPSQTTGKRTKKPVNDVMPDQTRKRGTSPKAADSSERSLEKEHSG</sequence>
<evidence type="ECO:0000313" key="2">
    <source>
        <dbReference type="EMBL" id="MCH89097.1"/>
    </source>
</evidence>
<protein>
    <submittedName>
        <fullName evidence="2">B3 domain-containing protein</fullName>
    </submittedName>
</protein>
<evidence type="ECO:0000256" key="1">
    <source>
        <dbReference type="SAM" id="MobiDB-lite"/>
    </source>
</evidence>
<name>A0A392MNM9_9FABA</name>
<accession>A0A392MNM9</accession>
<dbReference type="Proteomes" id="UP000265520">
    <property type="component" value="Unassembled WGS sequence"/>
</dbReference>
<comment type="caution">
    <text evidence="2">The sequence shown here is derived from an EMBL/GenBank/DDBJ whole genome shotgun (WGS) entry which is preliminary data.</text>
</comment>
<feature type="non-terminal residue" evidence="2">
    <location>
        <position position="1"/>
    </location>
</feature>
<feature type="compositionally biased region" description="Basic and acidic residues" evidence="1">
    <location>
        <begin position="136"/>
        <end position="148"/>
    </location>
</feature>